<dbReference type="GO" id="GO:0000139">
    <property type="term" value="C:Golgi membrane"/>
    <property type="evidence" value="ECO:0007669"/>
    <property type="project" value="TreeGrafter"/>
</dbReference>
<dbReference type="STRING" id="69332.A0A388L300"/>
<name>A0A388L300_CHABU</name>
<feature type="transmembrane region" description="Helical" evidence="2">
    <location>
        <begin position="24"/>
        <end position="46"/>
    </location>
</feature>
<evidence type="ECO:0000256" key="1">
    <source>
        <dbReference type="SAM" id="MobiDB-lite"/>
    </source>
</evidence>
<dbReference type="AlphaFoldDB" id="A0A388L300"/>
<keyword evidence="2" id="KW-0812">Transmembrane</keyword>
<keyword evidence="2" id="KW-1133">Transmembrane helix</keyword>
<gene>
    <name evidence="4" type="ORF">CBR_g22453</name>
</gene>
<reference evidence="4 5" key="1">
    <citation type="journal article" date="2018" name="Cell">
        <title>The Chara Genome: Secondary Complexity and Implications for Plant Terrestrialization.</title>
        <authorList>
            <person name="Nishiyama T."/>
            <person name="Sakayama H."/>
            <person name="Vries J.D."/>
            <person name="Buschmann H."/>
            <person name="Saint-Marcoux D."/>
            <person name="Ullrich K.K."/>
            <person name="Haas F.B."/>
            <person name="Vanderstraeten L."/>
            <person name="Becker D."/>
            <person name="Lang D."/>
            <person name="Vosolsobe S."/>
            <person name="Rombauts S."/>
            <person name="Wilhelmsson P.K.I."/>
            <person name="Janitza P."/>
            <person name="Kern R."/>
            <person name="Heyl A."/>
            <person name="Rumpler F."/>
            <person name="Villalobos L.I.A.C."/>
            <person name="Clay J.M."/>
            <person name="Skokan R."/>
            <person name="Toyoda A."/>
            <person name="Suzuki Y."/>
            <person name="Kagoshima H."/>
            <person name="Schijlen E."/>
            <person name="Tajeshwar N."/>
            <person name="Catarino B."/>
            <person name="Hetherington A.J."/>
            <person name="Saltykova A."/>
            <person name="Bonnot C."/>
            <person name="Breuninger H."/>
            <person name="Symeonidi A."/>
            <person name="Radhakrishnan G.V."/>
            <person name="Van Nieuwerburgh F."/>
            <person name="Deforce D."/>
            <person name="Chang C."/>
            <person name="Karol K.G."/>
            <person name="Hedrich R."/>
            <person name="Ulvskov P."/>
            <person name="Glockner G."/>
            <person name="Delwiche C.F."/>
            <person name="Petrasek J."/>
            <person name="Van de Peer Y."/>
            <person name="Friml J."/>
            <person name="Beilby M."/>
            <person name="Dolan L."/>
            <person name="Kohara Y."/>
            <person name="Sugano S."/>
            <person name="Fujiyama A."/>
            <person name="Delaux P.-M."/>
            <person name="Quint M."/>
            <person name="TheiBen G."/>
            <person name="Hagemann M."/>
            <person name="Harholt J."/>
            <person name="Dunand C."/>
            <person name="Zachgo S."/>
            <person name="Langdale J."/>
            <person name="Maumus F."/>
            <person name="Straeten D.V.D."/>
            <person name="Gould S.B."/>
            <person name="Rensing S.A."/>
        </authorList>
    </citation>
    <scope>NUCLEOTIDE SEQUENCE [LARGE SCALE GENOMIC DNA]</scope>
    <source>
        <strain evidence="4 5">S276</strain>
    </source>
</reference>
<dbReference type="SUPFAM" id="SSF88713">
    <property type="entry name" value="Glycoside hydrolase/deacetylase"/>
    <property type="match status" value="1"/>
</dbReference>
<keyword evidence="2" id="KW-0472">Membrane</keyword>
<dbReference type="GO" id="GO:0006013">
    <property type="term" value="P:mannose metabolic process"/>
    <property type="evidence" value="ECO:0007669"/>
    <property type="project" value="InterPro"/>
</dbReference>
<evidence type="ECO:0000313" key="5">
    <source>
        <dbReference type="Proteomes" id="UP000265515"/>
    </source>
</evidence>
<dbReference type="InterPro" id="IPR000602">
    <property type="entry name" value="Glyco_hydro_38_N"/>
</dbReference>
<evidence type="ECO:0000256" key="2">
    <source>
        <dbReference type="SAM" id="Phobius"/>
    </source>
</evidence>
<evidence type="ECO:0000313" key="4">
    <source>
        <dbReference type="EMBL" id="GBG76573.1"/>
    </source>
</evidence>
<dbReference type="InterPro" id="IPR011330">
    <property type="entry name" value="Glyco_hydro/deAcase_b/a-brl"/>
</dbReference>
<feature type="domain" description="Glycoside hydrolase family 38 N-terminal" evidence="3">
    <location>
        <begin position="288"/>
        <end position="353"/>
    </location>
</feature>
<accession>A0A388L300</accession>
<dbReference type="PANTHER" id="PTHR11607">
    <property type="entry name" value="ALPHA-MANNOSIDASE"/>
    <property type="match status" value="1"/>
</dbReference>
<comment type="caution">
    <text evidence="4">The sequence shown here is derived from an EMBL/GenBank/DDBJ whole genome shotgun (WGS) entry which is preliminary data.</text>
</comment>
<feature type="compositionally biased region" description="Gly residues" evidence="1">
    <location>
        <begin position="165"/>
        <end position="186"/>
    </location>
</feature>
<dbReference type="PANTHER" id="PTHR11607:SF3">
    <property type="entry name" value="LYSOSOMAL ALPHA-MANNOSIDASE"/>
    <property type="match status" value="1"/>
</dbReference>
<dbReference type="Gramene" id="GBG76573">
    <property type="protein sequence ID" value="GBG76573"/>
    <property type="gene ID" value="CBR_g22453"/>
</dbReference>
<dbReference type="Pfam" id="PF01074">
    <property type="entry name" value="Glyco_hydro_38N"/>
    <property type="match status" value="1"/>
</dbReference>
<dbReference type="Gene3D" id="3.20.110.10">
    <property type="entry name" value="Glycoside hydrolase 38, N terminal domain"/>
    <property type="match status" value="1"/>
</dbReference>
<feature type="compositionally biased region" description="Basic residues" evidence="1">
    <location>
        <begin position="191"/>
        <end position="203"/>
    </location>
</feature>
<feature type="region of interest" description="Disordered" evidence="1">
    <location>
        <begin position="82"/>
        <end position="204"/>
    </location>
</feature>
<sequence>MGRNGLRPKLGHPRSSKQSGRMEPIWAIAQICLMCLSAFLIAYGLVRLVKASHTPDQDVSHVARSHASSWSADGHGHLAHRASAHLPNDPLPPGLLTSKRPFFSSRSDRSDRKTTATSDFPPTLPRLLIDTSADNGSNPRRLVVGSRSKLGNPTTVAEIPTDLNGSGGGGGGGRGGGGGGGGGGSADGRERRRRGGWSGKRRGMTIDIPTEEDCGFVGGVGGEFHTGDRVDEAVGIPTDVSVLSNSTWKTTTLQLMEEIPFLNEPGGVWTQGWELNYSGNEWNEEKLKVFIVPHSHNDPGWIQTFRKYYESKTRLILNNIVAALKQDRQRRFIWMETSFLREWWEESTLQARRDLQSLALLEITYSRHLQYHHIPFDEYKEMIVRRIAT</sequence>
<organism evidence="4 5">
    <name type="scientific">Chara braunii</name>
    <name type="common">Braun's stonewort</name>
    <dbReference type="NCBI Taxonomy" id="69332"/>
    <lineage>
        <taxon>Eukaryota</taxon>
        <taxon>Viridiplantae</taxon>
        <taxon>Streptophyta</taxon>
        <taxon>Charophyceae</taxon>
        <taxon>Charales</taxon>
        <taxon>Characeae</taxon>
        <taxon>Chara</taxon>
    </lineage>
</organism>
<keyword evidence="5" id="KW-1185">Reference proteome</keyword>
<protein>
    <recommendedName>
        <fullName evidence="3">Glycoside hydrolase family 38 N-terminal domain-containing protein</fullName>
    </recommendedName>
</protein>
<dbReference type="GO" id="GO:0006491">
    <property type="term" value="P:N-glycan processing"/>
    <property type="evidence" value="ECO:0007669"/>
    <property type="project" value="TreeGrafter"/>
</dbReference>
<dbReference type="OrthoDB" id="10261055at2759"/>
<dbReference type="GO" id="GO:0004559">
    <property type="term" value="F:alpha-mannosidase activity"/>
    <property type="evidence" value="ECO:0007669"/>
    <property type="project" value="InterPro"/>
</dbReference>
<dbReference type="InterPro" id="IPR027291">
    <property type="entry name" value="Glyco_hydro_38_N_sf"/>
</dbReference>
<dbReference type="EMBL" id="BFEA01000248">
    <property type="protein sequence ID" value="GBG76573.1"/>
    <property type="molecule type" value="Genomic_DNA"/>
</dbReference>
<evidence type="ECO:0000259" key="3">
    <source>
        <dbReference type="Pfam" id="PF01074"/>
    </source>
</evidence>
<proteinExistence type="predicted"/>
<dbReference type="InterPro" id="IPR050843">
    <property type="entry name" value="Glycosyl_Hydrlase_38"/>
</dbReference>
<dbReference type="Proteomes" id="UP000265515">
    <property type="component" value="Unassembled WGS sequence"/>
</dbReference>